<dbReference type="RefSeq" id="WP_340289092.1">
    <property type="nucleotide sequence ID" value="NZ_JBBJUP010000007.1"/>
</dbReference>
<keyword evidence="8" id="KW-1185">Reference proteome</keyword>
<dbReference type="PROSITE" id="PS50977">
    <property type="entry name" value="HTH_TETR_2"/>
    <property type="match status" value="1"/>
</dbReference>
<accession>A0ABU8T757</accession>
<dbReference type="InterPro" id="IPR050109">
    <property type="entry name" value="HTH-type_TetR-like_transc_reg"/>
</dbReference>
<keyword evidence="3" id="KW-0804">Transcription</keyword>
<evidence type="ECO:0000256" key="4">
    <source>
        <dbReference type="PROSITE-ProRule" id="PRU00335"/>
    </source>
</evidence>
<dbReference type="Gene3D" id="1.10.357.10">
    <property type="entry name" value="Tetracycline Repressor, domain 2"/>
    <property type="match status" value="1"/>
</dbReference>
<evidence type="ECO:0000256" key="2">
    <source>
        <dbReference type="ARBA" id="ARBA00023125"/>
    </source>
</evidence>
<dbReference type="EMBL" id="JBBJUP010000007">
    <property type="protein sequence ID" value="MEJ8279453.1"/>
    <property type="molecule type" value="Genomic_DNA"/>
</dbReference>
<dbReference type="PANTHER" id="PTHR30055">
    <property type="entry name" value="HTH-TYPE TRANSCRIPTIONAL REGULATOR RUTR"/>
    <property type="match status" value="1"/>
</dbReference>
<dbReference type="Pfam" id="PF17932">
    <property type="entry name" value="TetR_C_24"/>
    <property type="match status" value="1"/>
</dbReference>
<evidence type="ECO:0000313" key="8">
    <source>
        <dbReference type="Proteomes" id="UP001364211"/>
    </source>
</evidence>
<comment type="caution">
    <text evidence="7">The sequence shown here is derived from an EMBL/GenBank/DDBJ whole genome shotgun (WGS) entry which is preliminary data.</text>
</comment>
<dbReference type="InterPro" id="IPR009057">
    <property type="entry name" value="Homeodomain-like_sf"/>
</dbReference>
<reference evidence="7 8" key="1">
    <citation type="submission" date="2024-03" db="EMBL/GenBank/DDBJ databases">
        <title>Draft genome sequence of Pseudonocardia sp. DW16-2.</title>
        <authorList>
            <person name="Duangmal K."/>
        </authorList>
    </citation>
    <scope>NUCLEOTIDE SEQUENCE [LARGE SCALE GENOMIC DNA]</scope>
    <source>
        <strain evidence="7 8">DW16-2</strain>
    </source>
</reference>
<dbReference type="SUPFAM" id="SSF48498">
    <property type="entry name" value="Tetracyclin repressor-like, C-terminal domain"/>
    <property type="match status" value="1"/>
</dbReference>
<feature type="domain" description="HTH tetR-type" evidence="6">
    <location>
        <begin position="24"/>
        <end position="84"/>
    </location>
</feature>
<proteinExistence type="predicted"/>
<evidence type="ECO:0000259" key="6">
    <source>
        <dbReference type="PROSITE" id="PS50977"/>
    </source>
</evidence>
<evidence type="ECO:0000313" key="7">
    <source>
        <dbReference type="EMBL" id="MEJ8279453.1"/>
    </source>
</evidence>
<organism evidence="7 8">
    <name type="scientific">Pseudonocardia spirodelae</name>
    <dbReference type="NCBI Taxonomy" id="3133431"/>
    <lineage>
        <taxon>Bacteria</taxon>
        <taxon>Bacillati</taxon>
        <taxon>Actinomycetota</taxon>
        <taxon>Actinomycetes</taxon>
        <taxon>Pseudonocardiales</taxon>
        <taxon>Pseudonocardiaceae</taxon>
        <taxon>Pseudonocardia</taxon>
    </lineage>
</organism>
<keyword evidence="1" id="KW-0805">Transcription regulation</keyword>
<keyword evidence="2 4" id="KW-0238">DNA-binding</keyword>
<dbReference type="Gene3D" id="1.10.10.60">
    <property type="entry name" value="Homeodomain-like"/>
    <property type="match status" value="1"/>
</dbReference>
<dbReference type="Proteomes" id="UP001364211">
    <property type="component" value="Unassembled WGS sequence"/>
</dbReference>
<sequence length="209" mass="22941">MRVPKGSGTGRTISGRPRGRPRRDIDPAAVADAVAELYAEGGFDNVSIGGTAEKLSVSRATLYRTVPTKDDLLGILFERSTRDLFEQASAVTSTGTGPRENLHALIRVHVDAAVRMRRYMTVFYGGAGLPPDVYQRWQDFSRRYEEIWVGAVSAAMDAGVLGRDDPQVVTRLLLGMCIWISRWYRTDDGRTPDDIADSVIRLVSGPGPT</sequence>
<dbReference type="InterPro" id="IPR001647">
    <property type="entry name" value="HTH_TetR"/>
</dbReference>
<dbReference type="InterPro" id="IPR036271">
    <property type="entry name" value="Tet_transcr_reg_TetR-rel_C_sf"/>
</dbReference>
<feature type="DNA-binding region" description="H-T-H motif" evidence="4">
    <location>
        <begin position="47"/>
        <end position="66"/>
    </location>
</feature>
<gene>
    <name evidence="7" type="ORF">WJX68_10970</name>
</gene>
<name>A0ABU8T757_9PSEU</name>
<dbReference type="InterPro" id="IPR041490">
    <property type="entry name" value="KstR2_TetR_C"/>
</dbReference>
<dbReference type="PANTHER" id="PTHR30055:SF234">
    <property type="entry name" value="HTH-TYPE TRANSCRIPTIONAL REGULATOR BETI"/>
    <property type="match status" value="1"/>
</dbReference>
<dbReference type="Pfam" id="PF00440">
    <property type="entry name" value="TetR_N"/>
    <property type="match status" value="1"/>
</dbReference>
<feature type="region of interest" description="Disordered" evidence="5">
    <location>
        <begin position="1"/>
        <end position="25"/>
    </location>
</feature>
<evidence type="ECO:0000256" key="3">
    <source>
        <dbReference type="ARBA" id="ARBA00023163"/>
    </source>
</evidence>
<evidence type="ECO:0000256" key="1">
    <source>
        <dbReference type="ARBA" id="ARBA00023015"/>
    </source>
</evidence>
<dbReference type="SUPFAM" id="SSF46689">
    <property type="entry name" value="Homeodomain-like"/>
    <property type="match status" value="1"/>
</dbReference>
<evidence type="ECO:0000256" key="5">
    <source>
        <dbReference type="SAM" id="MobiDB-lite"/>
    </source>
</evidence>
<protein>
    <submittedName>
        <fullName evidence="7">TetR/AcrR family transcriptional regulator</fullName>
    </submittedName>
</protein>